<name>A0A8J3MWN5_9CHLR</name>
<sequence length="194" mass="22719">MKISEEHADLRVRRTHKLLWEALMAELSERPFEEVTVKDICERAMVHRTTFYKHYEDKYALLEQGMRQMYEALLAEGHRPPGAFSLNDPPPYFIRLFEHVAQHQHFYKLMLCGEGIGRFQELIKKYVAEVALVKLHKLAPANESFTFPLAMQVQCFAGAVLSLLAWWLENDMPLSPHHMAQYLLSFHNTLFAHH</sequence>
<keyword evidence="5" id="KW-1185">Reference proteome</keyword>
<protein>
    <submittedName>
        <fullName evidence="4">TetR family transcriptional regulator</fullName>
    </submittedName>
</protein>
<dbReference type="PANTHER" id="PTHR43479:SF7">
    <property type="entry name" value="TETR-FAMILY TRANSCRIPTIONAL REGULATOR"/>
    <property type="match status" value="1"/>
</dbReference>
<feature type="DNA-binding region" description="H-T-H motif" evidence="2">
    <location>
        <begin position="36"/>
        <end position="55"/>
    </location>
</feature>
<dbReference type="SUPFAM" id="SSF46689">
    <property type="entry name" value="Homeodomain-like"/>
    <property type="match status" value="1"/>
</dbReference>
<dbReference type="PROSITE" id="PS50977">
    <property type="entry name" value="HTH_TETR_2"/>
    <property type="match status" value="1"/>
</dbReference>
<dbReference type="InterPro" id="IPR001647">
    <property type="entry name" value="HTH_TetR"/>
</dbReference>
<dbReference type="PANTHER" id="PTHR43479">
    <property type="entry name" value="ACREF/ENVCD OPERON REPRESSOR-RELATED"/>
    <property type="match status" value="1"/>
</dbReference>
<dbReference type="InterPro" id="IPR009057">
    <property type="entry name" value="Homeodomain-like_sf"/>
</dbReference>
<evidence type="ECO:0000313" key="5">
    <source>
        <dbReference type="Proteomes" id="UP000612362"/>
    </source>
</evidence>
<keyword evidence="1 2" id="KW-0238">DNA-binding</keyword>
<dbReference type="InterPro" id="IPR039532">
    <property type="entry name" value="TetR_C_Firmicutes"/>
</dbReference>
<evidence type="ECO:0000259" key="3">
    <source>
        <dbReference type="PROSITE" id="PS50977"/>
    </source>
</evidence>
<dbReference type="Gene3D" id="1.10.357.10">
    <property type="entry name" value="Tetracycline Repressor, domain 2"/>
    <property type="match status" value="1"/>
</dbReference>
<organism evidence="4 5">
    <name type="scientific">Ktedonospora formicarum</name>
    <dbReference type="NCBI Taxonomy" id="2778364"/>
    <lineage>
        <taxon>Bacteria</taxon>
        <taxon>Bacillati</taxon>
        <taxon>Chloroflexota</taxon>
        <taxon>Ktedonobacteria</taxon>
        <taxon>Ktedonobacterales</taxon>
        <taxon>Ktedonobacteraceae</taxon>
        <taxon>Ktedonospora</taxon>
    </lineage>
</organism>
<gene>
    <name evidence="4" type="ORF">KSX_59430</name>
</gene>
<evidence type="ECO:0000256" key="2">
    <source>
        <dbReference type="PROSITE-ProRule" id="PRU00335"/>
    </source>
</evidence>
<evidence type="ECO:0000313" key="4">
    <source>
        <dbReference type="EMBL" id="GHO47780.1"/>
    </source>
</evidence>
<dbReference type="Pfam" id="PF00440">
    <property type="entry name" value="TetR_N"/>
    <property type="match status" value="1"/>
</dbReference>
<dbReference type="Pfam" id="PF14278">
    <property type="entry name" value="TetR_C_8"/>
    <property type="match status" value="1"/>
</dbReference>
<dbReference type="RefSeq" id="WP_220197015.1">
    <property type="nucleotide sequence ID" value="NZ_BNJF01000003.1"/>
</dbReference>
<proteinExistence type="predicted"/>
<dbReference type="AlphaFoldDB" id="A0A8J3MWN5"/>
<dbReference type="GO" id="GO:0003677">
    <property type="term" value="F:DNA binding"/>
    <property type="evidence" value="ECO:0007669"/>
    <property type="project" value="UniProtKB-UniRule"/>
</dbReference>
<dbReference type="Proteomes" id="UP000612362">
    <property type="component" value="Unassembled WGS sequence"/>
</dbReference>
<comment type="caution">
    <text evidence="4">The sequence shown here is derived from an EMBL/GenBank/DDBJ whole genome shotgun (WGS) entry which is preliminary data.</text>
</comment>
<reference evidence="4" key="1">
    <citation type="submission" date="2020-10" db="EMBL/GenBank/DDBJ databases">
        <title>Taxonomic study of unclassified bacteria belonging to the class Ktedonobacteria.</title>
        <authorList>
            <person name="Yabe S."/>
            <person name="Wang C.M."/>
            <person name="Zheng Y."/>
            <person name="Sakai Y."/>
            <person name="Cavaletti L."/>
            <person name="Monciardini P."/>
            <person name="Donadio S."/>
        </authorList>
    </citation>
    <scope>NUCLEOTIDE SEQUENCE</scope>
    <source>
        <strain evidence="4">SOSP1-1</strain>
    </source>
</reference>
<accession>A0A8J3MWN5</accession>
<dbReference type="InterPro" id="IPR050624">
    <property type="entry name" value="HTH-type_Tx_Regulator"/>
</dbReference>
<feature type="domain" description="HTH tetR-type" evidence="3">
    <location>
        <begin position="13"/>
        <end position="73"/>
    </location>
</feature>
<evidence type="ECO:0000256" key="1">
    <source>
        <dbReference type="ARBA" id="ARBA00023125"/>
    </source>
</evidence>
<dbReference type="EMBL" id="BNJF01000003">
    <property type="protein sequence ID" value="GHO47780.1"/>
    <property type="molecule type" value="Genomic_DNA"/>
</dbReference>